<dbReference type="Proteomes" id="UP001568698">
    <property type="component" value="Unassembled WGS sequence"/>
</dbReference>
<dbReference type="CDD" id="cd00009">
    <property type="entry name" value="AAA"/>
    <property type="match status" value="1"/>
</dbReference>
<comment type="caution">
    <text evidence="7">The sequence shown here is derived from an EMBL/GenBank/DDBJ whole genome shotgun (WGS) entry which is preliminary data.</text>
</comment>
<evidence type="ECO:0000259" key="6">
    <source>
        <dbReference type="PROSITE" id="PS50045"/>
    </source>
</evidence>
<dbReference type="InterPro" id="IPR035965">
    <property type="entry name" value="PAS-like_dom_sf"/>
</dbReference>
<evidence type="ECO:0000256" key="5">
    <source>
        <dbReference type="ARBA" id="ARBA00023163"/>
    </source>
</evidence>
<feature type="domain" description="Sigma-54 factor interaction" evidence="6">
    <location>
        <begin position="348"/>
        <end position="578"/>
    </location>
</feature>
<dbReference type="InterPro" id="IPR000014">
    <property type="entry name" value="PAS"/>
</dbReference>
<keyword evidence="4" id="KW-0238">DNA-binding</keyword>
<dbReference type="PANTHER" id="PTHR32071:SF57">
    <property type="entry name" value="C4-DICARBOXYLATE TRANSPORT TRANSCRIPTIONAL REGULATORY PROTEIN DCTD"/>
    <property type="match status" value="1"/>
</dbReference>
<dbReference type="CDD" id="cd00130">
    <property type="entry name" value="PAS"/>
    <property type="match status" value="1"/>
</dbReference>
<dbReference type="Pfam" id="PF25601">
    <property type="entry name" value="AAA_lid_14"/>
    <property type="match status" value="1"/>
</dbReference>
<dbReference type="InterPro" id="IPR003018">
    <property type="entry name" value="GAF"/>
</dbReference>
<evidence type="ECO:0000256" key="1">
    <source>
        <dbReference type="ARBA" id="ARBA00022741"/>
    </source>
</evidence>
<evidence type="ECO:0000256" key="2">
    <source>
        <dbReference type="ARBA" id="ARBA00022840"/>
    </source>
</evidence>
<keyword evidence="2" id="KW-0067">ATP-binding</keyword>
<dbReference type="InterPro" id="IPR027417">
    <property type="entry name" value="P-loop_NTPase"/>
</dbReference>
<dbReference type="Gene3D" id="1.10.8.60">
    <property type="match status" value="1"/>
</dbReference>
<dbReference type="InterPro" id="IPR009057">
    <property type="entry name" value="Homeodomain-like_sf"/>
</dbReference>
<sequence>MGSNNVLQLPGSTVESAWKQFVRTGSAQPGAVRTEILHSWQRCHEARVNPCGGSGRLLREQRKAERARNGRSDLLAIAKPFMDRLYRFVAGSRLVVFLSDASGVILECIGDHEIKDNASKVNLVAGTDWREEAVGTNGIGTAIKLRKPIQISGMEHYCARLHSWTCSAAPIFDDGGEMIGVLQVSGPSNEVHLHTLGMVVAAVEAIRDQIRIRKKNLELNRLNDSLNKIFHSMSDGALITDDGGAISHVNRAGKGILGADIEGRPIGEVLRGNPLIWKHLQHGEGYTDVEQIIDTPRGCIHCLVSGTTLRDDAGAPNGTVVFFNRINKVKKLVNRLSGALASFGFSDIIGSSPKLRDAIKAARGAAAGSSNVLVLGESGTGKELFAQAIHNHGPRRDGPFIALNCAALPRELIASELFGYTDGAFTGSKRGGRPGKFEMADGGTLFLDEIGDMPLDQQAILLRVLQDRTITRIGGDHVIPVNVRFVCATNKDLLEEVRKGNFRLDLYYRLNVIQVKVPPLRERIGDLNDLFRHLLDKICARQGRRIKHVSEKMLQQLARHDWPGNVRELENVIEKMLNADHDATRLAFKHLPERIAGRNMGPAVCSSPFYPSQDRHFGKREKEMTDLLREKELLLKLLSGHRGNVSKVAREMGLSRNTIYRKMRFYKISREQVFQ</sequence>
<proteinExistence type="predicted"/>
<dbReference type="Pfam" id="PF02954">
    <property type="entry name" value="HTH_8"/>
    <property type="match status" value="1"/>
</dbReference>
<keyword evidence="1" id="KW-0547">Nucleotide-binding</keyword>
<dbReference type="SUPFAM" id="SSF52540">
    <property type="entry name" value="P-loop containing nucleoside triphosphate hydrolases"/>
    <property type="match status" value="1"/>
</dbReference>
<dbReference type="Gene3D" id="3.30.450.40">
    <property type="match status" value="1"/>
</dbReference>
<dbReference type="SUPFAM" id="SSF55781">
    <property type="entry name" value="GAF domain-like"/>
    <property type="match status" value="1"/>
</dbReference>
<organism evidence="7 8">
    <name type="scientific">Pseudodesulfovibrio karagichevae</name>
    <dbReference type="NCBI Taxonomy" id="3239305"/>
    <lineage>
        <taxon>Bacteria</taxon>
        <taxon>Pseudomonadati</taxon>
        <taxon>Thermodesulfobacteriota</taxon>
        <taxon>Desulfovibrionia</taxon>
        <taxon>Desulfovibrionales</taxon>
        <taxon>Desulfovibrionaceae</taxon>
    </lineage>
</organism>
<dbReference type="InterPro" id="IPR002197">
    <property type="entry name" value="HTH_Fis"/>
</dbReference>
<dbReference type="Gene3D" id="1.10.10.60">
    <property type="entry name" value="Homeodomain-like"/>
    <property type="match status" value="1"/>
</dbReference>
<evidence type="ECO:0000313" key="7">
    <source>
        <dbReference type="EMBL" id="MEZ7196955.1"/>
    </source>
</evidence>
<dbReference type="Pfam" id="PF01590">
    <property type="entry name" value="GAF"/>
    <property type="match status" value="1"/>
</dbReference>
<dbReference type="InterPro" id="IPR013767">
    <property type="entry name" value="PAS_fold"/>
</dbReference>
<dbReference type="InterPro" id="IPR002078">
    <property type="entry name" value="Sigma_54_int"/>
</dbReference>
<dbReference type="InterPro" id="IPR058031">
    <property type="entry name" value="AAA_lid_NorR"/>
</dbReference>
<reference evidence="7 8" key="1">
    <citation type="submission" date="2024-08" db="EMBL/GenBank/DDBJ databases">
        <title>Sulfate-reducing bacteria isolated from formation water of the oil field in Kazakhstan and description of Pseudodesulfovibrio sp.</title>
        <authorList>
            <person name="Bidzhieva S.K."/>
            <person name="Tourova T.P."/>
            <person name="Grouzdev D.S."/>
            <person name="Beletsky A.V."/>
            <person name="Sokolova D.S."/>
            <person name="Samigullina S.R."/>
            <person name="Poltaraus A.B."/>
            <person name="Avtukh A.N."/>
            <person name="Tereshina V.M."/>
            <person name="Zhaparov N.S."/>
            <person name="Mardanov A.V."/>
            <person name="Nazina T.N."/>
        </authorList>
    </citation>
    <scope>NUCLEOTIDE SEQUENCE [LARGE SCALE GENOMIC DNA]</scope>
    <source>
        <strain evidence="7 8">9FUS</strain>
    </source>
</reference>
<name>A0ABV4K222_9BACT</name>
<dbReference type="SUPFAM" id="SSF55785">
    <property type="entry name" value="PYP-like sensor domain (PAS domain)"/>
    <property type="match status" value="1"/>
</dbReference>
<dbReference type="PRINTS" id="PR01590">
    <property type="entry name" value="HTHFIS"/>
</dbReference>
<dbReference type="PROSITE" id="PS00675">
    <property type="entry name" value="SIGMA54_INTERACT_1"/>
    <property type="match status" value="1"/>
</dbReference>
<dbReference type="PROSITE" id="PS00676">
    <property type="entry name" value="SIGMA54_INTERACT_2"/>
    <property type="match status" value="1"/>
</dbReference>
<dbReference type="InterPro" id="IPR029016">
    <property type="entry name" value="GAF-like_dom_sf"/>
</dbReference>
<gene>
    <name evidence="7" type="ORF">AB6M95_09360</name>
</gene>
<keyword evidence="5" id="KW-0804">Transcription</keyword>
<dbReference type="InterPro" id="IPR025943">
    <property type="entry name" value="Sigma_54_int_dom_ATP-bd_2"/>
</dbReference>
<dbReference type="InterPro" id="IPR025662">
    <property type="entry name" value="Sigma_54_int_dom_ATP-bd_1"/>
</dbReference>
<dbReference type="Gene3D" id="3.30.450.20">
    <property type="entry name" value="PAS domain"/>
    <property type="match status" value="1"/>
</dbReference>
<evidence type="ECO:0000313" key="8">
    <source>
        <dbReference type="Proteomes" id="UP001568698"/>
    </source>
</evidence>
<keyword evidence="8" id="KW-1185">Reference proteome</keyword>
<dbReference type="PROSITE" id="PS00688">
    <property type="entry name" value="SIGMA54_INTERACT_3"/>
    <property type="match status" value="1"/>
</dbReference>
<evidence type="ECO:0000256" key="4">
    <source>
        <dbReference type="ARBA" id="ARBA00023125"/>
    </source>
</evidence>
<evidence type="ECO:0000256" key="3">
    <source>
        <dbReference type="ARBA" id="ARBA00023015"/>
    </source>
</evidence>
<dbReference type="EMBL" id="JBGLYH010000022">
    <property type="protein sequence ID" value="MEZ7196955.1"/>
    <property type="molecule type" value="Genomic_DNA"/>
</dbReference>
<dbReference type="Pfam" id="PF00989">
    <property type="entry name" value="PAS"/>
    <property type="match status" value="1"/>
</dbReference>
<dbReference type="SMART" id="SM00382">
    <property type="entry name" value="AAA"/>
    <property type="match status" value="1"/>
</dbReference>
<dbReference type="PROSITE" id="PS50045">
    <property type="entry name" value="SIGMA54_INTERACT_4"/>
    <property type="match status" value="1"/>
</dbReference>
<dbReference type="PANTHER" id="PTHR32071">
    <property type="entry name" value="TRANSCRIPTIONAL REGULATORY PROTEIN"/>
    <property type="match status" value="1"/>
</dbReference>
<dbReference type="Gene3D" id="3.40.50.300">
    <property type="entry name" value="P-loop containing nucleotide triphosphate hydrolases"/>
    <property type="match status" value="1"/>
</dbReference>
<accession>A0ABV4K222</accession>
<dbReference type="Pfam" id="PF00158">
    <property type="entry name" value="Sigma54_activat"/>
    <property type="match status" value="1"/>
</dbReference>
<dbReference type="InterPro" id="IPR025944">
    <property type="entry name" value="Sigma_54_int_dom_CS"/>
</dbReference>
<keyword evidence="3" id="KW-0805">Transcription regulation</keyword>
<protein>
    <submittedName>
        <fullName evidence="7">Sigma-54-dependent Fis family transcriptional regulator</fullName>
    </submittedName>
</protein>
<dbReference type="SUPFAM" id="SSF46689">
    <property type="entry name" value="Homeodomain-like"/>
    <property type="match status" value="1"/>
</dbReference>
<dbReference type="InterPro" id="IPR003593">
    <property type="entry name" value="AAA+_ATPase"/>
</dbReference>
<dbReference type="RefSeq" id="WP_371386474.1">
    <property type="nucleotide sequence ID" value="NZ_JBGLYH010000022.1"/>
</dbReference>